<protein>
    <submittedName>
        <fullName evidence="2">Uncharacterized protein</fullName>
    </submittedName>
</protein>
<reference evidence="2 3" key="1">
    <citation type="journal article" date="2018" name="J. Allergy Clin. Immunol.">
        <title>High-quality assembly of Dermatophagoides pteronyssinus genome and transcriptome reveals a wide range of novel allergens.</title>
        <authorList>
            <person name="Liu X.Y."/>
            <person name="Yang K.Y."/>
            <person name="Wang M.Q."/>
            <person name="Kwok J.S."/>
            <person name="Zeng X."/>
            <person name="Yang Z."/>
            <person name="Xiao X.J."/>
            <person name="Lau C.P."/>
            <person name="Li Y."/>
            <person name="Huang Z.M."/>
            <person name="Ba J.G."/>
            <person name="Yim A.K."/>
            <person name="Ouyang C.Y."/>
            <person name="Ngai S.M."/>
            <person name="Chan T.F."/>
            <person name="Leung E.L."/>
            <person name="Liu L."/>
            <person name="Liu Z.G."/>
            <person name="Tsui S.K."/>
        </authorList>
    </citation>
    <scope>NUCLEOTIDE SEQUENCE [LARGE SCALE GENOMIC DNA]</scope>
    <source>
        <strain evidence="2">Derp</strain>
    </source>
</reference>
<keyword evidence="1" id="KW-0472">Membrane</keyword>
<keyword evidence="3" id="KW-1185">Reference proteome</keyword>
<accession>A0ABQ8JDE6</accession>
<feature type="transmembrane region" description="Helical" evidence="1">
    <location>
        <begin position="41"/>
        <end position="62"/>
    </location>
</feature>
<proteinExistence type="predicted"/>
<dbReference type="EMBL" id="NJHN03000047">
    <property type="protein sequence ID" value="KAH9420635.1"/>
    <property type="molecule type" value="Genomic_DNA"/>
</dbReference>
<organism evidence="2 3">
    <name type="scientific">Dermatophagoides pteronyssinus</name>
    <name type="common">European house dust mite</name>
    <dbReference type="NCBI Taxonomy" id="6956"/>
    <lineage>
        <taxon>Eukaryota</taxon>
        <taxon>Metazoa</taxon>
        <taxon>Ecdysozoa</taxon>
        <taxon>Arthropoda</taxon>
        <taxon>Chelicerata</taxon>
        <taxon>Arachnida</taxon>
        <taxon>Acari</taxon>
        <taxon>Acariformes</taxon>
        <taxon>Sarcoptiformes</taxon>
        <taxon>Astigmata</taxon>
        <taxon>Psoroptidia</taxon>
        <taxon>Analgoidea</taxon>
        <taxon>Pyroglyphidae</taxon>
        <taxon>Dermatophagoidinae</taxon>
        <taxon>Dermatophagoides</taxon>
    </lineage>
</organism>
<gene>
    <name evidence="2" type="ORF">DERP_001063</name>
</gene>
<evidence type="ECO:0000313" key="3">
    <source>
        <dbReference type="Proteomes" id="UP000887458"/>
    </source>
</evidence>
<sequence>MIRTINYNFDAQKSSSSYKLIIPSSSSLVKNRQYIGRKSPLYRLFWFLILMIIVTIILIVWYQIEQTQKQQNLLWKTLQSLTSVENNINNIDRINQQLSDDIDIIRKQVRLFKHLINDHNQTQTSNSISNST</sequence>
<evidence type="ECO:0000313" key="2">
    <source>
        <dbReference type="EMBL" id="KAH9420635.1"/>
    </source>
</evidence>
<keyword evidence="1" id="KW-1133">Transmembrane helix</keyword>
<evidence type="ECO:0000256" key="1">
    <source>
        <dbReference type="SAM" id="Phobius"/>
    </source>
</evidence>
<name>A0ABQ8JDE6_DERPT</name>
<reference evidence="2 3" key="2">
    <citation type="journal article" date="2022" name="Mol. Biol. Evol.">
        <title>Comparative Genomics Reveals Insights into the Divergent Evolution of Astigmatic Mites and Household Pest Adaptations.</title>
        <authorList>
            <person name="Xiong Q."/>
            <person name="Wan A.T."/>
            <person name="Liu X."/>
            <person name="Fung C.S."/>
            <person name="Xiao X."/>
            <person name="Malainual N."/>
            <person name="Hou J."/>
            <person name="Wang L."/>
            <person name="Wang M."/>
            <person name="Yang K.Y."/>
            <person name="Cui Y."/>
            <person name="Leung E.L."/>
            <person name="Nong W."/>
            <person name="Shin S.K."/>
            <person name="Au S.W."/>
            <person name="Jeong K.Y."/>
            <person name="Chew F.T."/>
            <person name="Hui J.H."/>
            <person name="Leung T.F."/>
            <person name="Tungtrongchitr A."/>
            <person name="Zhong N."/>
            <person name="Liu Z."/>
            <person name="Tsui S.K."/>
        </authorList>
    </citation>
    <scope>NUCLEOTIDE SEQUENCE [LARGE SCALE GENOMIC DNA]</scope>
    <source>
        <strain evidence="2">Derp</strain>
    </source>
</reference>
<comment type="caution">
    <text evidence="2">The sequence shown here is derived from an EMBL/GenBank/DDBJ whole genome shotgun (WGS) entry which is preliminary data.</text>
</comment>
<keyword evidence="1" id="KW-0812">Transmembrane</keyword>
<dbReference type="Proteomes" id="UP000887458">
    <property type="component" value="Unassembled WGS sequence"/>
</dbReference>